<dbReference type="OrthoDB" id="2446291at2759"/>
<dbReference type="AlphaFoldDB" id="A0A136JIU8"/>
<evidence type="ECO:0000313" key="3">
    <source>
        <dbReference type="Proteomes" id="UP000070501"/>
    </source>
</evidence>
<gene>
    <name evidence="2" type="ORF">Micbo1qcDRAFT_5209</name>
</gene>
<dbReference type="STRING" id="196109.A0A136JIU8"/>
<evidence type="ECO:0000256" key="1">
    <source>
        <dbReference type="SAM" id="MobiDB-lite"/>
    </source>
</evidence>
<feature type="compositionally biased region" description="Polar residues" evidence="1">
    <location>
        <begin position="258"/>
        <end position="267"/>
    </location>
</feature>
<proteinExistence type="predicted"/>
<dbReference type="InParanoid" id="A0A136JIU8"/>
<organism evidence="2 3">
    <name type="scientific">Microdochium bolleyi</name>
    <dbReference type="NCBI Taxonomy" id="196109"/>
    <lineage>
        <taxon>Eukaryota</taxon>
        <taxon>Fungi</taxon>
        <taxon>Dikarya</taxon>
        <taxon>Ascomycota</taxon>
        <taxon>Pezizomycotina</taxon>
        <taxon>Sordariomycetes</taxon>
        <taxon>Xylariomycetidae</taxon>
        <taxon>Xylariales</taxon>
        <taxon>Microdochiaceae</taxon>
        <taxon>Microdochium</taxon>
    </lineage>
</organism>
<accession>A0A136JIU8</accession>
<feature type="region of interest" description="Disordered" evidence="1">
    <location>
        <begin position="212"/>
        <end position="269"/>
    </location>
</feature>
<feature type="compositionally biased region" description="Low complexity" evidence="1">
    <location>
        <begin position="226"/>
        <end position="246"/>
    </location>
</feature>
<evidence type="ECO:0000313" key="2">
    <source>
        <dbReference type="EMBL" id="KXJ97072.1"/>
    </source>
</evidence>
<feature type="compositionally biased region" description="Polar residues" evidence="1">
    <location>
        <begin position="53"/>
        <end position="71"/>
    </location>
</feature>
<keyword evidence="3" id="KW-1185">Reference proteome</keyword>
<protein>
    <submittedName>
        <fullName evidence="2">Uncharacterized protein</fullName>
    </submittedName>
</protein>
<reference evidence="3" key="1">
    <citation type="submission" date="2016-02" db="EMBL/GenBank/DDBJ databases">
        <title>Draft genome sequence of Microdochium bolleyi, a fungal endophyte of beachgrass.</title>
        <authorList>
            <consortium name="DOE Joint Genome Institute"/>
            <person name="David A.S."/>
            <person name="May G."/>
            <person name="Haridas S."/>
            <person name="Lim J."/>
            <person name="Wang M."/>
            <person name="Labutti K."/>
            <person name="Lipzen A."/>
            <person name="Barry K."/>
            <person name="Grigoriev I.V."/>
        </authorList>
    </citation>
    <scope>NUCLEOTIDE SEQUENCE [LARGE SCALE GENOMIC DNA]</scope>
    <source>
        <strain evidence="3">J235TASD1</strain>
    </source>
</reference>
<name>A0A136JIU8_9PEZI</name>
<feature type="region of interest" description="Disordered" evidence="1">
    <location>
        <begin position="1"/>
        <end position="74"/>
    </location>
</feature>
<dbReference type="Proteomes" id="UP000070501">
    <property type="component" value="Unassembled WGS sequence"/>
</dbReference>
<sequence>MADMDQDWAARKRPRDDEVDAMTDGLASPTDHRNKRLQSLPLRMSPHHKRWSDPTNLSSESMAPTTLTPADSDSEEMRAAMDVDRDMSMMVDNGSYPLTDAANAGRIPTPMHANFAAQVKSSIWASQGPTLPDLDEGFCEHRHAADASVPRSLPGAEWSIAQDRRLPSPISELGGEDVAMTPGMDWEDDMGPQRPFLPHAPDSIIPAGGMVLHPNIHTPQQHMDSDAGMSDADGGSPSSAPASPSPRGKYGHCRSKHTVNSWTSNQPGMKKSFSIGYRADCEKCRLKTPGHFNHIIVS</sequence>
<dbReference type="EMBL" id="KQ964245">
    <property type="protein sequence ID" value="KXJ97072.1"/>
    <property type="molecule type" value="Genomic_DNA"/>
</dbReference>